<dbReference type="AlphaFoldDB" id="A0A4R7BHD0"/>
<dbReference type="OrthoDB" id="9801400at2"/>
<reference evidence="2 3" key="1">
    <citation type="submission" date="2019-03" db="EMBL/GenBank/DDBJ databases">
        <title>Genomic Encyclopedia of Type Strains, Phase IV (KMG-IV): sequencing the most valuable type-strain genomes for metagenomic binning, comparative biology and taxonomic classification.</title>
        <authorList>
            <person name="Goeker M."/>
        </authorList>
    </citation>
    <scope>NUCLEOTIDE SEQUENCE [LARGE SCALE GENOMIC DNA]</scope>
    <source>
        <strain evidence="2 3">DSM 25903</strain>
    </source>
</reference>
<protein>
    <submittedName>
        <fullName evidence="2">4-carboxymuconolactone decarboxylase</fullName>
    </submittedName>
</protein>
<dbReference type="InterPro" id="IPR029032">
    <property type="entry name" value="AhpD-like"/>
</dbReference>
<dbReference type="InterPro" id="IPR003779">
    <property type="entry name" value="CMD-like"/>
</dbReference>
<feature type="domain" description="Carboxymuconolactone decarboxylase-like" evidence="1">
    <location>
        <begin position="33"/>
        <end position="115"/>
    </location>
</feature>
<dbReference type="EMBL" id="SNZR01000020">
    <property type="protein sequence ID" value="TDR84511.1"/>
    <property type="molecule type" value="Genomic_DNA"/>
</dbReference>
<proteinExistence type="predicted"/>
<dbReference type="PANTHER" id="PTHR33570">
    <property type="entry name" value="4-CARBOXYMUCONOLACTONE DECARBOXYLASE FAMILY PROTEIN"/>
    <property type="match status" value="1"/>
</dbReference>
<dbReference type="RefSeq" id="WP_133775241.1">
    <property type="nucleotide sequence ID" value="NZ_SNZR01000020.1"/>
</dbReference>
<comment type="caution">
    <text evidence="2">The sequence shown here is derived from an EMBL/GenBank/DDBJ whole genome shotgun (WGS) entry which is preliminary data.</text>
</comment>
<dbReference type="SUPFAM" id="SSF69118">
    <property type="entry name" value="AhpD-like"/>
    <property type="match status" value="1"/>
</dbReference>
<evidence type="ECO:0000259" key="1">
    <source>
        <dbReference type="Pfam" id="PF02627"/>
    </source>
</evidence>
<name>A0A4R7BHD0_9HYPH</name>
<evidence type="ECO:0000313" key="3">
    <source>
        <dbReference type="Proteomes" id="UP000295122"/>
    </source>
</evidence>
<dbReference type="InterPro" id="IPR052512">
    <property type="entry name" value="4CMD/NDH-1_regulator"/>
</dbReference>
<accession>A0A4R7BHD0</accession>
<dbReference type="Gene3D" id="1.20.1290.10">
    <property type="entry name" value="AhpD-like"/>
    <property type="match status" value="1"/>
</dbReference>
<dbReference type="Pfam" id="PF02627">
    <property type="entry name" value="CMD"/>
    <property type="match status" value="1"/>
</dbReference>
<keyword evidence="3" id="KW-1185">Reference proteome</keyword>
<gene>
    <name evidence="2" type="ORF">EV668_4958</name>
</gene>
<sequence length="133" mass="14633">MKRDIGRRLLMKIIGQEYFTCRDASTNSFNQDLRRLSEEYCFGEIWSRPGLPPSTRSLLCIGMLAALGKTSELRLHVGGALNNGCSVDEIKEILLQATIYCGLPTGVEATRIAEEVLKERGITFDAVAVPQGA</sequence>
<dbReference type="GO" id="GO:0051920">
    <property type="term" value="F:peroxiredoxin activity"/>
    <property type="evidence" value="ECO:0007669"/>
    <property type="project" value="InterPro"/>
</dbReference>
<dbReference type="Proteomes" id="UP000295122">
    <property type="component" value="Unassembled WGS sequence"/>
</dbReference>
<dbReference type="PANTHER" id="PTHR33570:SF2">
    <property type="entry name" value="CARBOXYMUCONOLACTONE DECARBOXYLASE-LIKE DOMAIN-CONTAINING PROTEIN"/>
    <property type="match status" value="1"/>
</dbReference>
<evidence type="ECO:0000313" key="2">
    <source>
        <dbReference type="EMBL" id="TDR84511.1"/>
    </source>
</evidence>
<organism evidence="2 3">
    <name type="scientific">Enterovirga rhinocerotis</name>
    <dbReference type="NCBI Taxonomy" id="1339210"/>
    <lineage>
        <taxon>Bacteria</taxon>
        <taxon>Pseudomonadati</taxon>
        <taxon>Pseudomonadota</taxon>
        <taxon>Alphaproteobacteria</taxon>
        <taxon>Hyphomicrobiales</taxon>
        <taxon>Methylobacteriaceae</taxon>
        <taxon>Enterovirga</taxon>
    </lineage>
</organism>